<dbReference type="Proteomes" id="UP000318380">
    <property type="component" value="Unassembled WGS sequence"/>
</dbReference>
<keyword evidence="6" id="KW-1185">Reference proteome</keyword>
<accession>A0A561C0M1</accession>
<dbReference type="AlphaFoldDB" id="A0A561C0M1"/>
<dbReference type="EMBL" id="VIVK01000001">
    <property type="protein sequence ID" value="TWD84630.1"/>
    <property type="molecule type" value="Genomic_DNA"/>
</dbReference>
<evidence type="ECO:0000256" key="1">
    <source>
        <dbReference type="ARBA" id="ARBA00023015"/>
    </source>
</evidence>
<dbReference type="PANTHER" id="PTHR30146:SF109">
    <property type="entry name" value="HTH-TYPE TRANSCRIPTIONAL REGULATOR GALS"/>
    <property type="match status" value="1"/>
</dbReference>
<evidence type="ECO:0000313" key="5">
    <source>
        <dbReference type="EMBL" id="TWD84630.1"/>
    </source>
</evidence>
<evidence type="ECO:0000313" key="6">
    <source>
        <dbReference type="Proteomes" id="UP000318380"/>
    </source>
</evidence>
<dbReference type="PANTHER" id="PTHR30146">
    <property type="entry name" value="LACI-RELATED TRANSCRIPTIONAL REPRESSOR"/>
    <property type="match status" value="1"/>
</dbReference>
<dbReference type="CDD" id="cd06267">
    <property type="entry name" value="PBP1_LacI_sugar_binding-like"/>
    <property type="match status" value="1"/>
</dbReference>
<dbReference type="RefSeq" id="WP_145812144.1">
    <property type="nucleotide sequence ID" value="NZ_VIVK01000001.1"/>
</dbReference>
<evidence type="ECO:0000259" key="4">
    <source>
        <dbReference type="PROSITE" id="PS50932"/>
    </source>
</evidence>
<proteinExistence type="predicted"/>
<protein>
    <submittedName>
        <fullName evidence="5">LacI family transcriptional regulator</fullName>
    </submittedName>
</protein>
<evidence type="ECO:0000256" key="2">
    <source>
        <dbReference type="ARBA" id="ARBA00023125"/>
    </source>
</evidence>
<organism evidence="5 6">
    <name type="scientific">Kribbella amoyensis</name>
    <dbReference type="NCBI Taxonomy" id="996641"/>
    <lineage>
        <taxon>Bacteria</taxon>
        <taxon>Bacillati</taxon>
        <taxon>Actinomycetota</taxon>
        <taxon>Actinomycetes</taxon>
        <taxon>Propionibacteriales</taxon>
        <taxon>Kribbellaceae</taxon>
        <taxon>Kribbella</taxon>
    </lineage>
</organism>
<dbReference type="PROSITE" id="PS00356">
    <property type="entry name" value="HTH_LACI_1"/>
    <property type="match status" value="1"/>
</dbReference>
<dbReference type="GO" id="GO:0003700">
    <property type="term" value="F:DNA-binding transcription factor activity"/>
    <property type="evidence" value="ECO:0007669"/>
    <property type="project" value="TreeGrafter"/>
</dbReference>
<reference evidence="5 6" key="1">
    <citation type="submission" date="2019-06" db="EMBL/GenBank/DDBJ databases">
        <title>Sequencing the genomes of 1000 actinobacteria strains.</title>
        <authorList>
            <person name="Klenk H.-P."/>
        </authorList>
    </citation>
    <scope>NUCLEOTIDE SEQUENCE [LARGE SCALE GENOMIC DNA]</scope>
    <source>
        <strain evidence="5 6">DSM 24683</strain>
    </source>
</reference>
<dbReference type="OrthoDB" id="37081at2"/>
<keyword evidence="3" id="KW-0804">Transcription</keyword>
<dbReference type="SMART" id="SM00354">
    <property type="entry name" value="HTH_LACI"/>
    <property type="match status" value="1"/>
</dbReference>
<dbReference type="InterPro" id="IPR028082">
    <property type="entry name" value="Peripla_BP_I"/>
</dbReference>
<dbReference type="CDD" id="cd01392">
    <property type="entry name" value="HTH_LacI"/>
    <property type="match status" value="1"/>
</dbReference>
<dbReference type="InterPro" id="IPR000843">
    <property type="entry name" value="HTH_LacI"/>
</dbReference>
<dbReference type="InterPro" id="IPR046335">
    <property type="entry name" value="LacI/GalR-like_sensor"/>
</dbReference>
<comment type="caution">
    <text evidence="5">The sequence shown here is derived from an EMBL/GenBank/DDBJ whole genome shotgun (WGS) entry which is preliminary data.</text>
</comment>
<feature type="domain" description="HTH lacI-type" evidence="4">
    <location>
        <begin position="3"/>
        <end position="57"/>
    </location>
</feature>
<keyword evidence="2" id="KW-0238">DNA-binding</keyword>
<dbReference type="InterPro" id="IPR010982">
    <property type="entry name" value="Lambda_DNA-bd_dom_sf"/>
</dbReference>
<dbReference type="GO" id="GO:0000976">
    <property type="term" value="F:transcription cis-regulatory region binding"/>
    <property type="evidence" value="ECO:0007669"/>
    <property type="project" value="TreeGrafter"/>
</dbReference>
<dbReference type="PROSITE" id="PS50932">
    <property type="entry name" value="HTH_LACI_2"/>
    <property type="match status" value="1"/>
</dbReference>
<dbReference type="Pfam" id="PF00356">
    <property type="entry name" value="LacI"/>
    <property type="match status" value="1"/>
</dbReference>
<dbReference type="SUPFAM" id="SSF53822">
    <property type="entry name" value="Periplasmic binding protein-like I"/>
    <property type="match status" value="1"/>
</dbReference>
<dbReference type="Gene3D" id="1.10.260.40">
    <property type="entry name" value="lambda repressor-like DNA-binding domains"/>
    <property type="match status" value="1"/>
</dbReference>
<name>A0A561C0M1_9ACTN</name>
<sequence>MPVSIKDVAREAGVSLGTASTYLNNPERVGPQTARRIRKAIDDLGYVRNEAARQLRAGHSRMLAMLSMELQNPFFGAVAEVIEKRAADFGLFMMLLYGHGDVDRDREYVDLAVQKQVYGMILASGSATPDVLDLLARHRVPTVLMDAHADRDGFASVAIDDVTGARRAVEHLIEQGCRRIAVVGGEPVLPQIQERVLGAQQAAAHRGVRLEVVPTKERTVEAGRAAGEELAQRPARQRPDGIFAINDLVAIGLVDSLVISRGWRIPEQVALVGYDDIDFASSTIVPLSTVRRPRDVFGRVAVDFVRELAGTKTPAPPRHVEIQPELIVRTSSRRR</sequence>
<keyword evidence="1" id="KW-0805">Transcription regulation</keyword>
<dbReference type="SUPFAM" id="SSF47413">
    <property type="entry name" value="lambda repressor-like DNA-binding domains"/>
    <property type="match status" value="1"/>
</dbReference>
<evidence type="ECO:0000256" key="3">
    <source>
        <dbReference type="ARBA" id="ARBA00023163"/>
    </source>
</evidence>
<dbReference type="Pfam" id="PF13377">
    <property type="entry name" value="Peripla_BP_3"/>
    <property type="match status" value="1"/>
</dbReference>
<dbReference type="Gene3D" id="3.40.50.2300">
    <property type="match status" value="2"/>
</dbReference>
<gene>
    <name evidence="5" type="ORF">FB561_5824</name>
</gene>